<dbReference type="AlphaFoldDB" id="A0A5C8NM23"/>
<feature type="domain" description="SHOCT" evidence="2">
    <location>
        <begin position="232"/>
        <end position="259"/>
    </location>
</feature>
<protein>
    <recommendedName>
        <fullName evidence="2">SHOCT domain-containing protein</fullName>
    </recommendedName>
</protein>
<gene>
    <name evidence="3" type="ORF">FHP06_03815</name>
</gene>
<dbReference type="EMBL" id="VDUX01000002">
    <property type="protein sequence ID" value="TXL61861.1"/>
    <property type="molecule type" value="Genomic_DNA"/>
</dbReference>
<feature type="transmembrane region" description="Helical" evidence="1">
    <location>
        <begin position="26"/>
        <end position="44"/>
    </location>
</feature>
<evidence type="ECO:0000259" key="2">
    <source>
        <dbReference type="Pfam" id="PF09851"/>
    </source>
</evidence>
<feature type="transmembrane region" description="Helical" evidence="1">
    <location>
        <begin position="74"/>
        <end position="98"/>
    </location>
</feature>
<evidence type="ECO:0000313" key="3">
    <source>
        <dbReference type="EMBL" id="TXL61861.1"/>
    </source>
</evidence>
<proteinExistence type="predicted"/>
<keyword evidence="1" id="KW-0472">Membrane</keyword>
<reference evidence="3 4" key="1">
    <citation type="submission" date="2019-06" db="EMBL/GenBank/DDBJ databases">
        <title>Aeromicrobium sp. nov., isolated from a maize field.</title>
        <authorList>
            <person name="Lin S.-Y."/>
            <person name="Tsai C.-F."/>
            <person name="Young C.-C."/>
        </authorList>
    </citation>
    <scope>NUCLEOTIDE SEQUENCE [LARGE SCALE GENOMIC DNA]</scope>
    <source>
        <strain evidence="3 4">CC-CFT486</strain>
    </source>
</reference>
<evidence type="ECO:0000256" key="1">
    <source>
        <dbReference type="SAM" id="Phobius"/>
    </source>
</evidence>
<feature type="transmembrane region" description="Helical" evidence="1">
    <location>
        <begin position="110"/>
        <end position="128"/>
    </location>
</feature>
<keyword evidence="4" id="KW-1185">Reference proteome</keyword>
<comment type="caution">
    <text evidence="3">The sequence shown here is derived from an EMBL/GenBank/DDBJ whole genome shotgun (WGS) entry which is preliminary data.</text>
</comment>
<dbReference type="Proteomes" id="UP000321571">
    <property type="component" value="Unassembled WGS sequence"/>
</dbReference>
<sequence length="262" mass="27627">MIGRVLLLLGPLTVVAGIWKGSTGLVAVGGLWFLLAFAILRNSYRLKAAVDERKKLKESTGTEPPGPIVSMSSFLLSTATLLVAGVPAIVVGAGRIGIADADADWRWLPLVGGIVITGIALLSALLFLTASGITAAVGPPPTIPAEIVIVSMKQTGTYINEMPRIELVLDVTPETGAPYQVTKKATVPFTAIGSLAPGKGFKAKVAGAEDPTSMDIDWDSPLQDPSADTIDDRLRRLDDLKAQGLVTDAEYDTQRQRLLDSL</sequence>
<accession>A0A5C8NM23</accession>
<dbReference type="OrthoDB" id="3823543at2"/>
<keyword evidence="1" id="KW-1133">Transmembrane helix</keyword>
<dbReference type="RefSeq" id="WP_147684000.1">
    <property type="nucleotide sequence ID" value="NZ_VDUX01000002.1"/>
</dbReference>
<organism evidence="3 4">
    <name type="scientific">Aeromicrobium terrae</name>
    <dbReference type="NCBI Taxonomy" id="2498846"/>
    <lineage>
        <taxon>Bacteria</taxon>
        <taxon>Bacillati</taxon>
        <taxon>Actinomycetota</taxon>
        <taxon>Actinomycetes</taxon>
        <taxon>Propionibacteriales</taxon>
        <taxon>Nocardioidaceae</taxon>
        <taxon>Aeromicrobium</taxon>
    </lineage>
</organism>
<dbReference type="Pfam" id="PF09851">
    <property type="entry name" value="SHOCT"/>
    <property type="match status" value="1"/>
</dbReference>
<keyword evidence="1" id="KW-0812">Transmembrane</keyword>
<evidence type="ECO:0000313" key="4">
    <source>
        <dbReference type="Proteomes" id="UP000321571"/>
    </source>
</evidence>
<name>A0A5C8NM23_9ACTN</name>
<dbReference type="InterPro" id="IPR018649">
    <property type="entry name" value="SHOCT"/>
</dbReference>